<keyword evidence="2" id="KW-1185">Reference proteome</keyword>
<accession>A0A2T4CID9</accession>
<dbReference type="EMBL" id="KZ679126">
    <property type="protein sequence ID" value="PTB81320.1"/>
    <property type="molecule type" value="Genomic_DNA"/>
</dbReference>
<evidence type="ECO:0000313" key="1">
    <source>
        <dbReference type="EMBL" id="PTB81320.1"/>
    </source>
</evidence>
<evidence type="ECO:0000313" key="2">
    <source>
        <dbReference type="Proteomes" id="UP000240760"/>
    </source>
</evidence>
<gene>
    <name evidence="1" type="ORF">M440DRAFT_1012891</name>
</gene>
<name>A0A2T4CID9_TRILO</name>
<organism evidence="1 2">
    <name type="scientific">Trichoderma longibrachiatum ATCC 18648</name>
    <dbReference type="NCBI Taxonomy" id="983965"/>
    <lineage>
        <taxon>Eukaryota</taxon>
        <taxon>Fungi</taxon>
        <taxon>Dikarya</taxon>
        <taxon>Ascomycota</taxon>
        <taxon>Pezizomycotina</taxon>
        <taxon>Sordariomycetes</taxon>
        <taxon>Hypocreomycetidae</taxon>
        <taxon>Hypocreales</taxon>
        <taxon>Hypocreaceae</taxon>
        <taxon>Trichoderma</taxon>
    </lineage>
</organism>
<proteinExistence type="predicted"/>
<protein>
    <submittedName>
        <fullName evidence="1">Uncharacterized protein</fullName>
    </submittedName>
</protein>
<reference evidence="1 2" key="1">
    <citation type="submission" date="2016-07" db="EMBL/GenBank/DDBJ databases">
        <title>Multiple horizontal gene transfer events from other fungi enriched the ability of initially mycotrophic Trichoderma (Ascomycota) to feed on dead plant biomass.</title>
        <authorList>
            <consortium name="DOE Joint Genome Institute"/>
            <person name="Aerts A."/>
            <person name="Atanasova L."/>
            <person name="Chenthamara K."/>
            <person name="Zhang J."/>
            <person name="Grujic M."/>
            <person name="Henrissat B."/>
            <person name="Kuo A."/>
            <person name="Salamov A."/>
            <person name="Lipzen A."/>
            <person name="Labutti K."/>
            <person name="Barry K."/>
            <person name="Miao Y."/>
            <person name="Rahimi M.J."/>
            <person name="Shen Q."/>
            <person name="Grigoriev I.V."/>
            <person name="Kubicek C.P."/>
            <person name="Druzhinina I.S."/>
        </authorList>
    </citation>
    <scope>NUCLEOTIDE SEQUENCE [LARGE SCALE GENOMIC DNA]</scope>
    <source>
        <strain evidence="1 2">ATCC 18648</strain>
    </source>
</reference>
<dbReference type="AlphaFoldDB" id="A0A2T4CID9"/>
<dbReference type="Proteomes" id="UP000240760">
    <property type="component" value="Unassembled WGS sequence"/>
</dbReference>
<sequence length="76" mass="8521">MPYGVCLDRALLIPLLTWMLRSCFISLPLLQGKILYVPCTFHCKCRVAPSPARDLDICLGEDISPQNSESSVVIWI</sequence>